<keyword evidence="1" id="KW-0732">Signal</keyword>
<dbReference type="Pfam" id="PF25848">
    <property type="entry name" value="Rodlin"/>
    <property type="match status" value="1"/>
</dbReference>
<dbReference type="RefSeq" id="WP_235050071.1">
    <property type="nucleotide sequence ID" value="NZ_JAKFHA010000001.1"/>
</dbReference>
<comment type="caution">
    <text evidence="2">The sequence shown here is derived from an EMBL/GenBank/DDBJ whole genome shotgun (WGS) entry which is preliminary data.</text>
</comment>
<evidence type="ECO:0000313" key="3">
    <source>
        <dbReference type="Proteomes" id="UP001165378"/>
    </source>
</evidence>
<keyword evidence="3" id="KW-1185">Reference proteome</keyword>
<protein>
    <submittedName>
        <fullName evidence="2">RdlA protein</fullName>
    </submittedName>
</protein>
<feature type="chain" id="PRO_5041455904" evidence="1">
    <location>
        <begin position="32"/>
        <end position="131"/>
    </location>
</feature>
<gene>
    <name evidence="2" type="ORF">LZ495_02035</name>
</gene>
<dbReference type="NCBIfam" id="NF041022">
    <property type="entry name" value="rodlin_AB"/>
    <property type="match status" value="1"/>
</dbReference>
<dbReference type="Proteomes" id="UP001165378">
    <property type="component" value="Unassembled WGS sequence"/>
</dbReference>
<evidence type="ECO:0000256" key="1">
    <source>
        <dbReference type="SAM" id="SignalP"/>
    </source>
</evidence>
<name>A0AA41TY46_9ACTN</name>
<dbReference type="AlphaFoldDB" id="A0AA41TY46"/>
<feature type="signal peptide" evidence="1">
    <location>
        <begin position="1"/>
        <end position="31"/>
    </location>
</feature>
<dbReference type="InterPro" id="IPR047736">
    <property type="entry name" value="RdlA/B-like"/>
</dbReference>
<proteinExistence type="predicted"/>
<dbReference type="EMBL" id="JAKFHA010000001">
    <property type="protein sequence ID" value="MCF2526006.1"/>
    <property type="molecule type" value="Genomic_DNA"/>
</dbReference>
<reference evidence="2" key="1">
    <citation type="submission" date="2022-01" db="EMBL/GenBank/DDBJ databases">
        <title>Genome-Based Taxonomic Classification of the Phylum Actinobacteria.</title>
        <authorList>
            <person name="Gao Y."/>
        </authorList>
    </citation>
    <scope>NUCLEOTIDE SEQUENCE</scope>
    <source>
        <strain evidence="2">KLBMP 8922</strain>
    </source>
</reference>
<sequence length="131" mass="13118">MTNALKRVSATTLMAASVLGLTAAGAPVAMAGGQDGNNAVSYGNSSNQQIANTTSGGYMSPNMALVQGGVVNCFGLQKIPVNVPVGVIGAGIGVQDVLTDQVNQYCSPNAVQQTGDDPLAHVLQSVISENG</sequence>
<accession>A0AA41TY46</accession>
<organism evidence="2 3">
    <name type="scientific">Yinghuangia soli</name>
    <dbReference type="NCBI Taxonomy" id="2908204"/>
    <lineage>
        <taxon>Bacteria</taxon>
        <taxon>Bacillati</taxon>
        <taxon>Actinomycetota</taxon>
        <taxon>Actinomycetes</taxon>
        <taxon>Kitasatosporales</taxon>
        <taxon>Streptomycetaceae</taxon>
        <taxon>Yinghuangia</taxon>
    </lineage>
</organism>
<evidence type="ECO:0000313" key="2">
    <source>
        <dbReference type="EMBL" id="MCF2526006.1"/>
    </source>
</evidence>